<evidence type="ECO:0000313" key="1">
    <source>
        <dbReference type="EMBL" id="EMM84002.1"/>
    </source>
</evidence>
<comment type="caution">
    <text evidence="1">The sequence shown here is derived from an EMBL/GenBank/DDBJ whole genome shotgun (WGS) entry which is preliminary data.</text>
</comment>
<reference evidence="1 2" key="1">
    <citation type="submission" date="2013-01" db="EMBL/GenBank/DDBJ databases">
        <authorList>
            <person name="Harkins D.M."/>
            <person name="Durkin A.S."/>
            <person name="Brinkac L.M."/>
            <person name="Haft D.H."/>
            <person name="Selengut J.D."/>
            <person name="Sanka R."/>
            <person name="DePew J."/>
            <person name="Purushe J."/>
            <person name="Hospenthal D.R."/>
            <person name="Murray C.K."/>
            <person name="Pimentel G."/>
            <person name="Wasfy M."/>
            <person name="Parker T."/>
            <person name="Miller R.S."/>
            <person name="Vinetz J.M."/>
            <person name="Sutton G.G."/>
            <person name="Nierman W.C."/>
            <person name="Fouts D.E."/>
        </authorList>
    </citation>
    <scope>NUCLEOTIDE SEQUENCE [LARGE SCALE GENOMIC DNA]</scope>
    <source>
        <strain evidence="1 2">2006001854</strain>
    </source>
</reference>
<sequence>MLATKTIGVRFEPEDLERFERIAQKAEKTAFGAVFDTSIQNFIRRSFRIELDRLESKVANSPKV</sequence>
<dbReference type="EMBL" id="AFLW02000035">
    <property type="protein sequence ID" value="EMM84002.1"/>
    <property type="molecule type" value="Genomic_DNA"/>
</dbReference>
<accession>M6GL01</accession>
<protein>
    <submittedName>
        <fullName evidence="1">Uncharacterized protein</fullName>
    </submittedName>
</protein>
<organism evidence="1 2">
    <name type="scientific">Leptospira interrogans str. 2006001854</name>
    <dbReference type="NCBI Taxonomy" id="1001590"/>
    <lineage>
        <taxon>Bacteria</taxon>
        <taxon>Pseudomonadati</taxon>
        <taxon>Spirochaetota</taxon>
        <taxon>Spirochaetia</taxon>
        <taxon>Leptospirales</taxon>
        <taxon>Leptospiraceae</taxon>
        <taxon>Leptospira</taxon>
    </lineage>
</organism>
<dbReference type="Proteomes" id="UP000012128">
    <property type="component" value="Unassembled WGS sequence"/>
</dbReference>
<evidence type="ECO:0000313" key="2">
    <source>
        <dbReference type="Proteomes" id="UP000012128"/>
    </source>
</evidence>
<name>M6GL01_LEPIR</name>
<proteinExistence type="predicted"/>
<dbReference type="AlphaFoldDB" id="M6GL01"/>
<gene>
    <name evidence="1" type="ORF">LEP1GSC037_4658</name>
</gene>